<comment type="caution">
    <text evidence="2">The sequence shown here is derived from an EMBL/GenBank/DDBJ whole genome shotgun (WGS) entry which is preliminary data.</text>
</comment>
<feature type="signal peptide" evidence="1">
    <location>
        <begin position="1"/>
        <end position="18"/>
    </location>
</feature>
<dbReference type="AlphaFoldDB" id="A0A1F5EXF3"/>
<name>A0A1F5EXF3_9BACT</name>
<feature type="chain" id="PRO_5009518420" description="Outer membrane protein beta-barrel domain-containing protein" evidence="1">
    <location>
        <begin position="19"/>
        <end position="188"/>
    </location>
</feature>
<reference evidence="2 3" key="1">
    <citation type="journal article" date="2016" name="Nat. Commun.">
        <title>Thousands of microbial genomes shed light on interconnected biogeochemical processes in an aquifer system.</title>
        <authorList>
            <person name="Anantharaman K."/>
            <person name="Brown C.T."/>
            <person name="Hug L.A."/>
            <person name="Sharon I."/>
            <person name="Castelle C.J."/>
            <person name="Probst A.J."/>
            <person name="Thomas B.C."/>
            <person name="Singh A."/>
            <person name="Wilkins M.J."/>
            <person name="Karaoz U."/>
            <person name="Brodie E.L."/>
            <person name="Williams K.H."/>
            <person name="Hubbard S.S."/>
            <person name="Banfield J.F."/>
        </authorList>
    </citation>
    <scope>NUCLEOTIDE SEQUENCE [LARGE SCALE GENOMIC DNA]</scope>
</reference>
<accession>A0A1F5EXF3</accession>
<protein>
    <recommendedName>
        <fullName evidence="4">Outer membrane protein beta-barrel domain-containing protein</fullName>
    </recommendedName>
</protein>
<evidence type="ECO:0000313" key="2">
    <source>
        <dbReference type="EMBL" id="OGD72083.1"/>
    </source>
</evidence>
<dbReference type="EMBL" id="MFAF01000132">
    <property type="protein sequence ID" value="OGD72083.1"/>
    <property type="molecule type" value="Genomic_DNA"/>
</dbReference>
<dbReference type="Proteomes" id="UP000177187">
    <property type="component" value="Unassembled WGS sequence"/>
</dbReference>
<proteinExistence type="predicted"/>
<organism evidence="2 3">
    <name type="scientific">Candidatus Coatesbacteria bacterium RBG_13_66_14</name>
    <dbReference type="NCBI Taxonomy" id="1817816"/>
    <lineage>
        <taxon>Bacteria</taxon>
        <taxon>Candidatus Coatesiibacteriota</taxon>
    </lineage>
</organism>
<evidence type="ECO:0000313" key="3">
    <source>
        <dbReference type="Proteomes" id="UP000177187"/>
    </source>
</evidence>
<keyword evidence="1" id="KW-0732">Signal</keyword>
<evidence type="ECO:0000256" key="1">
    <source>
        <dbReference type="SAM" id="SignalP"/>
    </source>
</evidence>
<sequence length="188" mass="19585">MKYFVLAILLFVSGACFSDEETAAAVEVELYKPPFEAWLAVHGGVSSDFAGYFGGSAGATLNWLPGGGVIFLGAGYTYTGGHASAEGISGDLYLNQFMGLIGYGTIESDIAMAVGFHLGLTTLSGTLTSEDETASGSASVFGMGVVGVFNFLLGDFGGIHFEVRTSYLLGNEAYSKLYSLHVGYGFAL</sequence>
<evidence type="ECO:0008006" key="4">
    <source>
        <dbReference type="Google" id="ProtNLM"/>
    </source>
</evidence>
<gene>
    <name evidence="2" type="ORF">A2Y64_09015</name>
</gene>
<dbReference type="PROSITE" id="PS51257">
    <property type="entry name" value="PROKAR_LIPOPROTEIN"/>
    <property type="match status" value="1"/>
</dbReference>